<feature type="region of interest" description="Disordered" evidence="5">
    <location>
        <begin position="293"/>
        <end position="313"/>
    </location>
</feature>
<dbReference type="FunFam" id="1.10.10.10:FF:000001">
    <property type="entry name" value="LysR family transcriptional regulator"/>
    <property type="match status" value="1"/>
</dbReference>
<keyword evidence="2" id="KW-0805">Transcription regulation</keyword>
<dbReference type="InterPro" id="IPR050950">
    <property type="entry name" value="HTH-type_LysR_regulators"/>
</dbReference>
<dbReference type="InterPro" id="IPR000847">
    <property type="entry name" value="LysR_HTH_N"/>
</dbReference>
<reference evidence="7 8" key="1">
    <citation type="submission" date="2013-05" db="EMBL/GenBank/DDBJ databases">
        <title>Genome assembly of Chondromyces apiculatus DSM 436.</title>
        <authorList>
            <person name="Sharma G."/>
            <person name="Khatri I."/>
            <person name="Kaur C."/>
            <person name="Mayilraj S."/>
            <person name="Subramanian S."/>
        </authorList>
    </citation>
    <scope>NUCLEOTIDE SEQUENCE [LARGE SCALE GENOMIC DNA]</scope>
    <source>
        <strain evidence="7 8">DSM 436</strain>
    </source>
</reference>
<dbReference type="GO" id="GO:0003677">
    <property type="term" value="F:DNA binding"/>
    <property type="evidence" value="ECO:0007669"/>
    <property type="project" value="UniProtKB-KW"/>
</dbReference>
<evidence type="ECO:0000256" key="3">
    <source>
        <dbReference type="ARBA" id="ARBA00023125"/>
    </source>
</evidence>
<evidence type="ECO:0000256" key="4">
    <source>
        <dbReference type="ARBA" id="ARBA00023163"/>
    </source>
</evidence>
<dbReference type="SUPFAM" id="SSF53850">
    <property type="entry name" value="Periplasmic binding protein-like II"/>
    <property type="match status" value="1"/>
</dbReference>
<comment type="caution">
    <text evidence="7">The sequence shown here is derived from an EMBL/GenBank/DDBJ whole genome shotgun (WGS) entry which is preliminary data.</text>
</comment>
<dbReference type="Pfam" id="PF03466">
    <property type="entry name" value="LysR_substrate"/>
    <property type="match status" value="1"/>
</dbReference>
<dbReference type="Pfam" id="PF00126">
    <property type="entry name" value="HTH_1"/>
    <property type="match status" value="1"/>
</dbReference>
<dbReference type="PRINTS" id="PR00039">
    <property type="entry name" value="HTHLYSR"/>
</dbReference>
<name>A0A017T2N0_9BACT</name>
<accession>A0A017T2N0</accession>
<evidence type="ECO:0000256" key="1">
    <source>
        <dbReference type="ARBA" id="ARBA00009437"/>
    </source>
</evidence>
<protein>
    <submittedName>
        <fullName evidence="7">Transcriptional regulator, LysR family</fullName>
    </submittedName>
</protein>
<evidence type="ECO:0000313" key="7">
    <source>
        <dbReference type="EMBL" id="EYF02816.1"/>
    </source>
</evidence>
<keyword evidence="8" id="KW-1185">Reference proteome</keyword>
<dbReference type="CDD" id="cd05466">
    <property type="entry name" value="PBP2_LTTR_substrate"/>
    <property type="match status" value="1"/>
</dbReference>
<evidence type="ECO:0000256" key="2">
    <source>
        <dbReference type="ARBA" id="ARBA00023015"/>
    </source>
</evidence>
<dbReference type="InterPro" id="IPR005119">
    <property type="entry name" value="LysR_subst-bd"/>
</dbReference>
<dbReference type="STRING" id="1192034.CAP_6551"/>
<keyword evidence="4" id="KW-0804">Transcription</keyword>
<dbReference type="PROSITE" id="PS50931">
    <property type="entry name" value="HTH_LYSR"/>
    <property type="match status" value="1"/>
</dbReference>
<keyword evidence="3" id="KW-0238">DNA-binding</keyword>
<dbReference type="Gene3D" id="3.40.190.10">
    <property type="entry name" value="Periplasmic binding protein-like II"/>
    <property type="match status" value="2"/>
</dbReference>
<evidence type="ECO:0000313" key="8">
    <source>
        <dbReference type="Proteomes" id="UP000019678"/>
    </source>
</evidence>
<dbReference type="PANTHER" id="PTHR30419">
    <property type="entry name" value="HTH-TYPE TRANSCRIPTIONAL REGULATOR YBHD"/>
    <property type="match status" value="1"/>
</dbReference>
<dbReference type="InterPro" id="IPR036388">
    <property type="entry name" value="WH-like_DNA-bd_sf"/>
</dbReference>
<evidence type="ECO:0000259" key="6">
    <source>
        <dbReference type="PROSITE" id="PS50931"/>
    </source>
</evidence>
<dbReference type="GO" id="GO:0003700">
    <property type="term" value="F:DNA-binding transcription factor activity"/>
    <property type="evidence" value="ECO:0007669"/>
    <property type="project" value="InterPro"/>
</dbReference>
<comment type="similarity">
    <text evidence="1">Belongs to the LysR transcriptional regulatory family.</text>
</comment>
<dbReference type="OrthoDB" id="5317428at2"/>
<proteinExistence type="inferred from homology"/>
<feature type="domain" description="HTH lysR-type" evidence="6">
    <location>
        <begin position="1"/>
        <end position="58"/>
    </location>
</feature>
<dbReference type="AlphaFoldDB" id="A0A017T2N0"/>
<dbReference type="eggNOG" id="COG0583">
    <property type="taxonomic scope" value="Bacteria"/>
</dbReference>
<dbReference type="GO" id="GO:0005829">
    <property type="term" value="C:cytosol"/>
    <property type="evidence" value="ECO:0007669"/>
    <property type="project" value="TreeGrafter"/>
</dbReference>
<dbReference type="Gene3D" id="1.10.10.10">
    <property type="entry name" value="Winged helix-like DNA-binding domain superfamily/Winged helix DNA-binding domain"/>
    <property type="match status" value="1"/>
</dbReference>
<organism evidence="7 8">
    <name type="scientific">Chondromyces apiculatus DSM 436</name>
    <dbReference type="NCBI Taxonomy" id="1192034"/>
    <lineage>
        <taxon>Bacteria</taxon>
        <taxon>Pseudomonadati</taxon>
        <taxon>Myxococcota</taxon>
        <taxon>Polyangia</taxon>
        <taxon>Polyangiales</taxon>
        <taxon>Polyangiaceae</taxon>
        <taxon>Chondromyces</taxon>
    </lineage>
</organism>
<sequence>MEMHQVRYFLAVCATQSFTRAAERCHVSQPALTAALKKLEQELGGSLFYRERSGAKLTTLGQVVYPRFQRLSQESEGIVAMAESHQRLHQVPLRLGVLSTLGPARLAPYLAAFRARAPGVELELYVERSQALLGKLGEGELDVVITNLRDEAPPWCVPKWLYEERYLVVLPPGHALSSRQAVRLADLSGEPYVDRLACELREEVQKLCATRQVDLYATYRTEREEWVQSLVQAGIGFAFLPEHSVRGGETVNRPLVEPEVGRTISLVRASERPLGPAAKLFWEALLSMASSEAPGNAAVTATRNEPGKRIRHP</sequence>
<dbReference type="EMBL" id="ASRX01000055">
    <property type="protein sequence ID" value="EYF02816.1"/>
    <property type="molecule type" value="Genomic_DNA"/>
</dbReference>
<dbReference type="RefSeq" id="WP_044247043.1">
    <property type="nucleotide sequence ID" value="NZ_ASRX01000055.1"/>
</dbReference>
<dbReference type="InterPro" id="IPR036390">
    <property type="entry name" value="WH_DNA-bd_sf"/>
</dbReference>
<gene>
    <name evidence="7" type="ORF">CAP_6551</name>
</gene>
<dbReference type="Proteomes" id="UP000019678">
    <property type="component" value="Unassembled WGS sequence"/>
</dbReference>
<dbReference type="SUPFAM" id="SSF46785">
    <property type="entry name" value="Winged helix' DNA-binding domain"/>
    <property type="match status" value="1"/>
</dbReference>
<evidence type="ECO:0000256" key="5">
    <source>
        <dbReference type="SAM" id="MobiDB-lite"/>
    </source>
</evidence>